<dbReference type="GO" id="GO:0030424">
    <property type="term" value="C:axon"/>
    <property type="evidence" value="ECO:0007669"/>
    <property type="project" value="UniProtKB-SubCell"/>
</dbReference>
<evidence type="ECO:0000259" key="12">
    <source>
        <dbReference type="PROSITE" id="PS50238"/>
    </source>
</evidence>
<dbReference type="PROSITE" id="PS00741">
    <property type="entry name" value="DH_1"/>
    <property type="match status" value="1"/>
</dbReference>
<protein>
    <submittedName>
        <fullName evidence="14">Active breakpoint cluster region-related protein isoform X1</fullName>
    </submittedName>
</protein>
<keyword evidence="3" id="KW-0343">GTPase activation</keyword>
<feature type="domain" description="DH" evidence="11">
    <location>
        <begin position="433"/>
        <end position="626"/>
    </location>
</feature>
<dbReference type="GO" id="GO:0043197">
    <property type="term" value="C:dendritic spine"/>
    <property type="evidence" value="ECO:0007669"/>
    <property type="project" value="UniProtKB-SubCell"/>
</dbReference>
<dbReference type="GO" id="GO:0005096">
    <property type="term" value="F:GTPase activator activity"/>
    <property type="evidence" value="ECO:0007669"/>
    <property type="project" value="UniProtKB-KW"/>
</dbReference>
<dbReference type="Gene3D" id="2.30.29.30">
    <property type="entry name" value="Pleckstrin-homology domain (PH domain)/Phosphotyrosine-binding domain (PTB)"/>
    <property type="match status" value="1"/>
</dbReference>
<dbReference type="CDD" id="cd08686">
    <property type="entry name" value="C2_ABR"/>
    <property type="match status" value="1"/>
</dbReference>
<feature type="region of interest" description="Disordered" evidence="8">
    <location>
        <begin position="84"/>
        <end position="280"/>
    </location>
</feature>
<comment type="subcellular location">
    <subcellularLocation>
        <location evidence="1">Cell projection</location>
        <location evidence="1">Axon</location>
    </subcellularLocation>
    <subcellularLocation>
        <location evidence="2">Cell projection</location>
        <location evidence="2">Dendritic spine</location>
    </subcellularLocation>
</comment>
<feature type="compositionally biased region" description="Acidic residues" evidence="8">
    <location>
        <begin position="181"/>
        <end position="190"/>
    </location>
</feature>
<dbReference type="SMART" id="SM00324">
    <property type="entry name" value="RhoGAP"/>
    <property type="match status" value="1"/>
</dbReference>
<feature type="coiled-coil region" evidence="7">
    <location>
        <begin position="710"/>
        <end position="757"/>
    </location>
</feature>
<dbReference type="InterPro" id="IPR001331">
    <property type="entry name" value="GDS_CDC24_CS"/>
</dbReference>
<dbReference type="SUPFAM" id="SSF48065">
    <property type="entry name" value="DBL homology domain (DH-domain)"/>
    <property type="match status" value="1"/>
</dbReference>
<dbReference type="Pfam" id="PF09036">
    <property type="entry name" value="Bcr-Abl_Oligo"/>
    <property type="match status" value="1"/>
</dbReference>
<evidence type="ECO:0000256" key="8">
    <source>
        <dbReference type="SAM" id="MobiDB-lite"/>
    </source>
</evidence>
<dbReference type="InterPro" id="IPR000219">
    <property type="entry name" value="DH_dom"/>
</dbReference>
<keyword evidence="6" id="KW-0966">Cell projection</keyword>
<dbReference type="AlphaFoldDB" id="A0AAJ7TU97"/>
<dbReference type="GO" id="GO:0035556">
    <property type="term" value="P:intracellular signal transduction"/>
    <property type="evidence" value="ECO:0007669"/>
    <property type="project" value="InterPro"/>
</dbReference>
<dbReference type="InterPro" id="IPR011993">
    <property type="entry name" value="PH-like_dom_sf"/>
</dbReference>
<dbReference type="RefSeq" id="XP_032823679.1">
    <property type="nucleotide sequence ID" value="XM_032967788.1"/>
</dbReference>
<evidence type="ECO:0000313" key="14">
    <source>
        <dbReference type="RefSeq" id="XP_032823679.1"/>
    </source>
</evidence>
<evidence type="ECO:0000256" key="5">
    <source>
        <dbReference type="ARBA" id="ARBA00023018"/>
    </source>
</evidence>
<dbReference type="GO" id="GO:0005085">
    <property type="term" value="F:guanyl-nucleotide exchange factor activity"/>
    <property type="evidence" value="ECO:0007669"/>
    <property type="project" value="UniProtKB-KW"/>
</dbReference>
<dbReference type="InterPro" id="IPR015123">
    <property type="entry name" value="Bcr-Abl_oncoprot_oligo"/>
</dbReference>
<dbReference type="FunFam" id="2.60.40.150:FF:000057">
    <property type="entry name" value="active breakpoint cluster region-related protein isoform X1"/>
    <property type="match status" value="1"/>
</dbReference>
<organism evidence="13 14">
    <name type="scientific">Petromyzon marinus</name>
    <name type="common">Sea lamprey</name>
    <dbReference type="NCBI Taxonomy" id="7757"/>
    <lineage>
        <taxon>Eukaryota</taxon>
        <taxon>Metazoa</taxon>
        <taxon>Chordata</taxon>
        <taxon>Craniata</taxon>
        <taxon>Vertebrata</taxon>
        <taxon>Cyclostomata</taxon>
        <taxon>Hyperoartia</taxon>
        <taxon>Petromyzontiformes</taxon>
        <taxon>Petromyzontidae</taxon>
        <taxon>Petromyzon</taxon>
    </lineage>
</organism>
<feature type="domain" description="C2" evidence="10">
    <location>
        <begin position="826"/>
        <end position="953"/>
    </location>
</feature>
<dbReference type="SUPFAM" id="SSF69036">
    <property type="entry name" value="Bcr-Abl oncoprotein oligomerization domain"/>
    <property type="match status" value="1"/>
</dbReference>
<reference evidence="14" key="1">
    <citation type="submission" date="2025-08" db="UniProtKB">
        <authorList>
            <consortium name="RefSeq"/>
        </authorList>
    </citation>
    <scope>IDENTIFICATION</scope>
    <source>
        <tissue evidence="14">Sperm</tissue>
    </source>
</reference>
<evidence type="ECO:0000256" key="7">
    <source>
        <dbReference type="SAM" id="Coils"/>
    </source>
</evidence>
<feature type="compositionally biased region" description="Pro residues" evidence="8">
    <location>
        <begin position="120"/>
        <end position="129"/>
    </location>
</feature>
<dbReference type="CDD" id="cd04387">
    <property type="entry name" value="RhoGAP_Bcr"/>
    <property type="match status" value="1"/>
</dbReference>
<dbReference type="KEGG" id="pmrn:116950195"/>
<dbReference type="Gene3D" id="1.20.900.10">
    <property type="entry name" value="Dbl homology (DH) domain"/>
    <property type="match status" value="1"/>
</dbReference>
<dbReference type="InterPro" id="IPR008936">
    <property type="entry name" value="Rho_GTPase_activation_prot"/>
</dbReference>
<keyword evidence="4" id="KW-0344">Guanine-nucleotide releasing factor</keyword>
<dbReference type="GO" id="GO:0016020">
    <property type="term" value="C:membrane"/>
    <property type="evidence" value="ECO:0007669"/>
    <property type="project" value="TreeGrafter"/>
</dbReference>
<dbReference type="PROSITE" id="PS50238">
    <property type="entry name" value="RHOGAP"/>
    <property type="match status" value="1"/>
</dbReference>
<feature type="compositionally biased region" description="Basic and acidic residues" evidence="8">
    <location>
        <begin position="349"/>
        <end position="358"/>
    </location>
</feature>
<feature type="region of interest" description="Disordered" evidence="8">
    <location>
        <begin position="1"/>
        <end position="33"/>
    </location>
</feature>
<evidence type="ECO:0000256" key="6">
    <source>
        <dbReference type="ARBA" id="ARBA00023273"/>
    </source>
</evidence>
<dbReference type="InterPro" id="IPR036481">
    <property type="entry name" value="Bcr-Abl_oncoprot_oligo_sf"/>
</dbReference>
<dbReference type="GO" id="GO:0004674">
    <property type="term" value="F:protein serine/threonine kinase activity"/>
    <property type="evidence" value="ECO:0007669"/>
    <property type="project" value="InterPro"/>
</dbReference>
<dbReference type="SMART" id="SM00239">
    <property type="entry name" value="C2"/>
    <property type="match status" value="1"/>
</dbReference>
<dbReference type="Gene3D" id="4.10.280.30">
    <property type="entry name" value="Bcr-Abl oncoprotein oligomerisation domain"/>
    <property type="match status" value="1"/>
</dbReference>
<keyword evidence="7" id="KW-0175">Coiled coil</keyword>
<dbReference type="SUPFAM" id="SSF50729">
    <property type="entry name" value="PH domain-like"/>
    <property type="match status" value="1"/>
</dbReference>
<evidence type="ECO:0000256" key="2">
    <source>
        <dbReference type="ARBA" id="ARBA00004552"/>
    </source>
</evidence>
<dbReference type="Gene3D" id="2.60.40.150">
    <property type="entry name" value="C2 domain"/>
    <property type="match status" value="1"/>
</dbReference>
<dbReference type="Pfam" id="PF00621">
    <property type="entry name" value="RhoGEF"/>
    <property type="match status" value="1"/>
</dbReference>
<dbReference type="SUPFAM" id="SSF49562">
    <property type="entry name" value="C2 domain (Calcium/lipid-binding domain, CaLB)"/>
    <property type="match status" value="1"/>
</dbReference>
<evidence type="ECO:0000313" key="13">
    <source>
        <dbReference type="Proteomes" id="UP001318040"/>
    </source>
</evidence>
<proteinExistence type="predicted"/>
<gene>
    <name evidence="14" type="primary">ABR</name>
</gene>
<evidence type="ECO:0000259" key="11">
    <source>
        <dbReference type="PROSITE" id="PS50010"/>
    </source>
</evidence>
<feature type="domain" description="PH" evidence="9">
    <location>
        <begin position="641"/>
        <end position="799"/>
    </location>
</feature>
<dbReference type="InterPro" id="IPR035892">
    <property type="entry name" value="C2_domain_sf"/>
</dbReference>
<dbReference type="InterPro" id="IPR037769">
    <property type="entry name" value="Abr/Bcr"/>
</dbReference>
<dbReference type="SMART" id="SM00233">
    <property type="entry name" value="PH"/>
    <property type="match status" value="1"/>
</dbReference>
<evidence type="ECO:0000256" key="3">
    <source>
        <dbReference type="ARBA" id="ARBA00022468"/>
    </source>
</evidence>
<dbReference type="InterPro" id="IPR001849">
    <property type="entry name" value="PH_domain"/>
</dbReference>
<keyword evidence="5" id="KW-0770">Synapse</keyword>
<dbReference type="SUPFAM" id="SSF48350">
    <property type="entry name" value="GTPase activation domain, GAP"/>
    <property type="match status" value="1"/>
</dbReference>
<dbReference type="PANTHER" id="PTHR23182:SF1">
    <property type="entry name" value="RHO GTPASE ACTIVATING PROTEIN AT 1A, ISOFORM E"/>
    <property type="match status" value="1"/>
</dbReference>
<dbReference type="InterPro" id="IPR000008">
    <property type="entry name" value="C2_dom"/>
</dbReference>
<dbReference type="PROSITE" id="PS50010">
    <property type="entry name" value="DH_2"/>
    <property type="match status" value="1"/>
</dbReference>
<dbReference type="Gene3D" id="1.10.555.10">
    <property type="entry name" value="Rho GTPase activation protein"/>
    <property type="match status" value="1"/>
</dbReference>
<dbReference type="SMART" id="SM00325">
    <property type="entry name" value="RhoGEF"/>
    <property type="match status" value="1"/>
</dbReference>
<evidence type="ECO:0000256" key="1">
    <source>
        <dbReference type="ARBA" id="ARBA00004489"/>
    </source>
</evidence>
<evidence type="ECO:0000259" key="10">
    <source>
        <dbReference type="PROSITE" id="PS50004"/>
    </source>
</evidence>
<name>A0AAJ7TU97_PETMA</name>
<sequence length="1198" mass="134019">MRCSDADEFESSWKAQFPDRDPPRLGLKPGDTNDLARKLEATCATVRRLEVELKQERFVAIYLQTCLARESKQYDCGRWTGSTGSLDDLRGDDDGQAGHAASWGRARKRDEAANVVEGEQPPPPPPPPSSLGLSDVAAAAVVKPKQQRQTILSRRKMMKNVNSQRRSSDEEDEKNDRKAEEEDDDDDHDEDEKNDRKEEDDDDDHDEVVSDGAAEETPAPSRESLLVDPLSLRSHHGSSDSLGASSDSEEDVDSAKTSPGKETATRKKKQKQQQAKVEKEKLVTWTDTKTSVKLEGGHKCYAVTKVFGDAASTPTTAAGSVEMDGAASSRPGLSVSNYKVGQVEIKITRAEDDPHNDLDAPYGRTHSACGHQVEGTEGEERGQDLPYIDDSPPSSSPKIGHRGLQPEDGDGPTDSPLDANLAAEADEEKVLTMRKLVLSGILASEETYLNQLEGLMLPLKPLRAAATTSQPLLTNVQIDAIFLCLPEILAVHREFYEGLRPRVQQDDASQGVGDLFLKLANHLDYYKKFVDNYKTAVEMADKCSSADAQFAKISERLKVKSSSGSKEQASASSLEALLYKPVDKVMRSTLVLHDLLKHTPRSHDDYPALEEALRISQNFLSHLNAEVTSHRANLRRGEGYSMLRDGFLVELVECSRKLRHVFLFDKLLLCTKLKKQISGKQQNYECKWYLPLVDLSFVPLDETEGSPPIHVATEEELEAMKGKISQIKSEITREKKANKNSRSLERLKKKLSEQESLLLLTSPSMPLRLHTKHGKPYTFLLSSDYERAEWREAIQEQQKKCTDSFALSSVELQLLTSSCMKLQMVHNIPLTSNKDDDESSGLYGFLHVIVHSASGFSEAANLYCSLELDSYGYFVNKARTRASRDTTEPEWNEEFEIELEGSQSLRILCYEKRHEKGKLSKGDAQTSDLILGKGQVQLDPKGVPEKDWQETVISMNEIEVKLSMKFTSREYSLKRMPSRKQTGVFGVKISIVTKRERSKVPYVVRQCVEEIERRAIDEVGIYRISGVATDIQTLKAAFDNNHKDVLVMLSEMDVNAIAGVLKLYFRELPEPLLTDEKYRSFVEAIALSDPVAKENCMINVMQSLPEPNYTTFMFLLGHLRRVAEHDSANKMTLHNLATVFGPTLLRPSEKDSKSSPAAIVSVDSWSLEVMAQVQVLLYFLQMESIQPSESKRQSRLLI</sequence>
<dbReference type="PROSITE" id="PS50004">
    <property type="entry name" value="C2"/>
    <property type="match status" value="1"/>
</dbReference>
<dbReference type="CDD" id="cd00160">
    <property type="entry name" value="RhoGEF"/>
    <property type="match status" value="1"/>
</dbReference>
<dbReference type="FunFam" id="1.10.555.10:FF:000004">
    <property type="entry name" value="active breakpoint cluster region-related protein-like"/>
    <property type="match status" value="1"/>
</dbReference>
<evidence type="ECO:0000256" key="4">
    <source>
        <dbReference type="ARBA" id="ARBA00022658"/>
    </source>
</evidence>
<feature type="domain" description="Rho-GAP" evidence="12">
    <location>
        <begin position="987"/>
        <end position="1178"/>
    </location>
</feature>
<dbReference type="Pfam" id="PF00168">
    <property type="entry name" value="C2"/>
    <property type="match status" value="1"/>
</dbReference>
<keyword evidence="13" id="KW-1185">Reference proteome</keyword>
<dbReference type="Proteomes" id="UP001318040">
    <property type="component" value="Chromosome 38"/>
</dbReference>
<accession>A0AAJ7TU97</accession>
<dbReference type="PANTHER" id="PTHR23182">
    <property type="entry name" value="BREAKPOINT CLUSTER REGION PROTEIN BCR"/>
    <property type="match status" value="1"/>
</dbReference>
<evidence type="ECO:0000259" key="9">
    <source>
        <dbReference type="PROSITE" id="PS50003"/>
    </source>
</evidence>
<feature type="region of interest" description="Disordered" evidence="8">
    <location>
        <begin position="349"/>
        <end position="418"/>
    </location>
</feature>
<dbReference type="PROSITE" id="PS50003">
    <property type="entry name" value="PH_DOMAIN"/>
    <property type="match status" value="1"/>
</dbReference>
<dbReference type="InterPro" id="IPR000198">
    <property type="entry name" value="RhoGAP_dom"/>
</dbReference>
<dbReference type="Pfam" id="PF00620">
    <property type="entry name" value="RhoGAP"/>
    <property type="match status" value="1"/>
</dbReference>
<feature type="compositionally biased region" description="Acidic residues" evidence="8">
    <location>
        <begin position="1"/>
        <end position="10"/>
    </location>
</feature>
<dbReference type="InterPro" id="IPR035899">
    <property type="entry name" value="DBL_dom_sf"/>
</dbReference>